<organism evidence="2 3">
    <name type="scientific">Paenibacillus swuensis</name>
    <dbReference type="NCBI Taxonomy" id="1178515"/>
    <lineage>
        <taxon>Bacteria</taxon>
        <taxon>Bacillati</taxon>
        <taxon>Bacillota</taxon>
        <taxon>Bacilli</taxon>
        <taxon>Bacillales</taxon>
        <taxon>Paenibacillaceae</taxon>
        <taxon>Paenibacillus</taxon>
    </lineage>
</organism>
<accession>A0A172TGB4</accession>
<evidence type="ECO:0000313" key="3">
    <source>
        <dbReference type="Proteomes" id="UP000076927"/>
    </source>
</evidence>
<evidence type="ECO:0000256" key="1">
    <source>
        <dbReference type="SAM" id="MobiDB-lite"/>
    </source>
</evidence>
<dbReference type="RefSeq" id="WP_068605519.1">
    <property type="nucleotide sequence ID" value="NZ_CP011388.1"/>
</dbReference>
<dbReference type="Proteomes" id="UP000076927">
    <property type="component" value="Chromosome"/>
</dbReference>
<dbReference type="AlphaFoldDB" id="A0A172TGB4"/>
<dbReference type="PATRIC" id="fig|1178515.4.peg.1428"/>
<name>A0A172TGB4_9BACL</name>
<dbReference type="EMBL" id="CP011388">
    <property type="protein sequence ID" value="ANE46098.1"/>
    <property type="molecule type" value="Genomic_DNA"/>
</dbReference>
<keyword evidence="3" id="KW-1185">Reference proteome</keyword>
<sequence length="90" mass="10408">MIIIRKMKKRVQIGRKSARKSRAVVTRKRVLKRQLTGRRLARKQGRKRKVITAKRVPKRAVVNHRAFNEGYNQGFHTGFAQGLAEGAHHI</sequence>
<gene>
    <name evidence="2" type="ORF">SY83_07160</name>
</gene>
<feature type="region of interest" description="Disordered" evidence="1">
    <location>
        <begin position="9"/>
        <end position="30"/>
    </location>
</feature>
<proteinExistence type="predicted"/>
<protein>
    <submittedName>
        <fullName evidence="2">Uncharacterized protein</fullName>
    </submittedName>
</protein>
<evidence type="ECO:0000313" key="2">
    <source>
        <dbReference type="EMBL" id="ANE46098.1"/>
    </source>
</evidence>
<dbReference type="STRING" id="1178515.SY83_07160"/>
<reference evidence="2 3" key="1">
    <citation type="submission" date="2015-01" db="EMBL/GenBank/DDBJ databases">
        <title>Paenibacillus swuensis/DY6/whole genome sequencing.</title>
        <authorList>
            <person name="Kim M.K."/>
            <person name="Srinivasan S."/>
            <person name="Lee J.-J."/>
        </authorList>
    </citation>
    <scope>NUCLEOTIDE SEQUENCE [LARGE SCALE GENOMIC DNA]</scope>
    <source>
        <strain evidence="2 3">DY6</strain>
    </source>
</reference>
<dbReference type="KEGG" id="pswu:SY83_07160"/>